<name>A0A834RD62_SARSC</name>
<evidence type="ECO:0000313" key="1">
    <source>
        <dbReference type="EMBL" id="KAF7494845.1"/>
    </source>
</evidence>
<dbReference type="AlphaFoldDB" id="A0A834RD62"/>
<keyword evidence="3" id="KW-1185">Reference proteome</keyword>
<gene>
    <name evidence="1" type="ORF">SSS_8644</name>
</gene>
<protein>
    <submittedName>
        <fullName evidence="1 2">Uncharacterized protein</fullName>
    </submittedName>
</protein>
<accession>A0A834RD62</accession>
<dbReference type="EMBL" id="WVUK01000051">
    <property type="protein sequence ID" value="KAF7494845.1"/>
    <property type="molecule type" value="Genomic_DNA"/>
</dbReference>
<reference evidence="3" key="1">
    <citation type="journal article" date="2020" name="PLoS Negl. Trop. Dis.">
        <title>High-quality nuclear genome for Sarcoptes scabiei-A critical resource for a neglected parasite.</title>
        <authorList>
            <person name="Korhonen P.K."/>
            <person name="Gasser R.B."/>
            <person name="Ma G."/>
            <person name="Wang T."/>
            <person name="Stroehlein A.J."/>
            <person name="Young N.D."/>
            <person name="Ang C.S."/>
            <person name="Fernando D.D."/>
            <person name="Lu H.C."/>
            <person name="Taylor S."/>
            <person name="Reynolds S.L."/>
            <person name="Mofiz E."/>
            <person name="Najaraj S.H."/>
            <person name="Gowda H."/>
            <person name="Madugundu A."/>
            <person name="Renuse S."/>
            <person name="Holt D."/>
            <person name="Pandey A."/>
            <person name="Papenfuss A.T."/>
            <person name="Fischer K."/>
        </authorList>
    </citation>
    <scope>NUCLEOTIDE SEQUENCE [LARGE SCALE GENOMIC DNA]</scope>
</reference>
<evidence type="ECO:0000313" key="3">
    <source>
        <dbReference type="Proteomes" id="UP000070412"/>
    </source>
</evidence>
<organism evidence="1">
    <name type="scientific">Sarcoptes scabiei</name>
    <name type="common">Itch mite</name>
    <name type="synonym">Acarus scabiei</name>
    <dbReference type="NCBI Taxonomy" id="52283"/>
    <lineage>
        <taxon>Eukaryota</taxon>
        <taxon>Metazoa</taxon>
        <taxon>Ecdysozoa</taxon>
        <taxon>Arthropoda</taxon>
        <taxon>Chelicerata</taxon>
        <taxon>Arachnida</taxon>
        <taxon>Acari</taxon>
        <taxon>Acariformes</taxon>
        <taxon>Sarcoptiformes</taxon>
        <taxon>Astigmata</taxon>
        <taxon>Psoroptidia</taxon>
        <taxon>Sarcoptoidea</taxon>
        <taxon>Sarcoptidae</taxon>
        <taxon>Sarcoptinae</taxon>
        <taxon>Sarcoptes</taxon>
    </lineage>
</organism>
<dbReference type="EnsemblMetazoa" id="SSS_8644s_mrna">
    <property type="protein sequence ID" value="KAF7494845.1"/>
    <property type="gene ID" value="SSS_8644"/>
</dbReference>
<dbReference type="Proteomes" id="UP000070412">
    <property type="component" value="Unassembled WGS sequence"/>
</dbReference>
<reference evidence="2" key="3">
    <citation type="submission" date="2022-06" db="UniProtKB">
        <authorList>
            <consortium name="EnsemblMetazoa"/>
        </authorList>
    </citation>
    <scope>IDENTIFICATION</scope>
</reference>
<reference evidence="1" key="2">
    <citation type="submission" date="2020-01" db="EMBL/GenBank/DDBJ databases">
        <authorList>
            <person name="Korhonen P.K.K."/>
            <person name="Guangxu M.G."/>
            <person name="Wang T.W."/>
            <person name="Stroehlein A.J.S."/>
            <person name="Young N.D."/>
            <person name="Ang C.-S.A."/>
            <person name="Fernando D.W.F."/>
            <person name="Lu H.L."/>
            <person name="Taylor S.T."/>
            <person name="Ehtesham M.E.M."/>
            <person name="Najaraj S.H.N."/>
            <person name="Harsha G.H.G."/>
            <person name="Madugundu A.M."/>
            <person name="Renuse S.R."/>
            <person name="Holt D.H."/>
            <person name="Pandey A.P."/>
            <person name="Papenfuss A.P."/>
            <person name="Gasser R.B.G."/>
            <person name="Fischer K.F."/>
        </authorList>
    </citation>
    <scope>NUCLEOTIDE SEQUENCE</scope>
    <source>
        <strain evidence="1">SSS_KF_BRIS2020</strain>
    </source>
</reference>
<evidence type="ECO:0000313" key="2">
    <source>
        <dbReference type="EnsemblMetazoa" id="KAF7494845.1"/>
    </source>
</evidence>
<sequence length="288" mass="34378">MSNEREERAEILGRMRRLAKRKYQLLSDTQLSLRHLRSKLPSGQEESDDQKMFRDIESIYDLAVEASKTFFLSIDFYFMEFNSIENRKRLDALSDLFIILSKKLDYQYRIIYWMLVVVDQNGPSQISLVRPIYRQFNTKKPAALSHRAQLERLRSRLPSEQLEPDDERQFRRVERISELVVEAAKIFFTSIGFYFREFDSIENRKRLNALAILFIRLLDDFEERHRLINLSLSDADKNGPSQISLIRPINHQFRELLLEVLEYVRKLEALRDSDNFESLLEDFKAQKK</sequence>
<proteinExistence type="predicted"/>